<proteinExistence type="predicted"/>
<dbReference type="InterPro" id="IPR036047">
    <property type="entry name" value="F-box-like_dom_sf"/>
</dbReference>
<keyword evidence="3" id="KW-1185">Reference proteome</keyword>
<dbReference type="InParanoid" id="A0A061FT80"/>
<evidence type="ECO:0000259" key="1">
    <source>
        <dbReference type="SMART" id="SM00256"/>
    </source>
</evidence>
<sequence>MSMPITDKELPETLVMEILLRLPVKSLMRFKCVCKSWCSSFQTSYFITNHKNDNLNLLFKGFFGGFKVPHLSLLSTETESMKHGGPNVEFNLKIKENIRMPVSICSGSRSRLTVSGVCNGLLCLHDGYRINLWNPSTREVKLLPESTISLPPSVGSTYFYCMGLGFDRKSDDYKVLVNVVNRVHDEERIIAFKYISQIHLYSLSTESWREIPHPKVSFDRLKYLFNIYINGFCHYINGICHWPAFDDSGDLILSFDVAEEVFSTSCLPNFGMSKAECFWYIASFNEALATIVHPIRGMEKCYDIWVLNGYLWTKQLTIGPILGVGRPLGFWKNGELFLESENHDLVMFDPCTGELQDFGIHMPMCSTQLVVYAESIVPIKGSSEYKANITREVKLPVKKLVSTASILLKKTKSCSMSMPRTDKQLPETLVMEILLKLPVKSLVRFKCVRKSWCSSFQTSYFITSYKNNNLNFLVKHIENVPCLSLFSTETEIKKHGGSGVELNLKDKENIPMPVSISSSAPITMFGPCNGLLCLDDGCGITLWNPSTREVKVVPKSSISRPASAYCTYFSCIGFGFDSKSDDYKILDKVTHRFQSESTHQIHLYSLNTNSWREIPHPNFRINPVMFNTYINGIYYWQVVGGDDGSYLIVSFNMAEEVFSTIPFPNFGMSKAECWWKAWEIVVTYGS</sequence>
<protein>
    <submittedName>
        <fullName evidence="2">F-box and associated interaction domains-containing protein</fullName>
    </submittedName>
</protein>
<dbReference type="InterPro" id="IPR001810">
    <property type="entry name" value="F-box_dom"/>
</dbReference>
<dbReference type="SMART" id="SM00256">
    <property type="entry name" value="FBOX"/>
    <property type="match status" value="2"/>
</dbReference>
<organism evidence="2 3">
    <name type="scientific">Theobroma cacao</name>
    <name type="common">Cacao</name>
    <name type="synonym">Cocoa</name>
    <dbReference type="NCBI Taxonomy" id="3641"/>
    <lineage>
        <taxon>Eukaryota</taxon>
        <taxon>Viridiplantae</taxon>
        <taxon>Streptophyta</taxon>
        <taxon>Embryophyta</taxon>
        <taxon>Tracheophyta</taxon>
        <taxon>Spermatophyta</taxon>
        <taxon>Magnoliopsida</taxon>
        <taxon>eudicotyledons</taxon>
        <taxon>Gunneridae</taxon>
        <taxon>Pentapetalae</taxon>
        <taxon>rosids</taxon>
        <taxon>malvids</taxon>
        <taxon>Malvales</taxon>
        <taxon>Malvaceae</taxon>
        <taxon>Byttnerioideae</taxon>
        <taxon>Theobroma</taxon>
    </lineage>
</organism>
<dbReference type="InterPro" id="IPR017451">
    <property type="entry name" value="F-box-assoc_interact_dom"/>
</dbReference>
<reference evidence="2 3" key="1">
    <citation type="journal article" date="2013" name="Genome Biol.">
        <title>The genome sequence of the most widely cultivated cacao type and its use to identify candidate genes regulating pod color.</title>
        <authorList>
            <person name="Motamayor J.C."/>
            <person name="Mockaitis K."/>
            <person name="Schmutz J."/>
            <person name="Haiminen N."/>
            <person name="Iii D.L."/>
            <person name="Cornejo O."/>
            <person name="Findley S.D."/>
            <person name="Zheng P."/>
            <person name="Utro F."/>
            <person name="Royaert S."/>
            <person name="Saski C."/>
            <person name="Jenkins J."/>
            <person name="Podicheti R."/>
            <person name="Zhao M."/>
            <person name="Scheffler B.E."/>
            <person name="Stack J.C."/>
            <person name="Feltus F.A."/>
            <person name="Mustiga G.M."/>
            <person name="Amores F."/>
            <person name="Phillips W."/>
            <person name="Marelli J.P."/>
            <person name="May G.D."/>
            <person name="Shapiro H."/>
            <person name="Ma J."/>
            <person name="Bustamante C.D."/>
            <person name="Schnell R.J."/>
            <person name="Main D."/>
            <person name="Gilbert D."/>
            <person name="Parida L."/>
            <person name="Kuhn D.N."/>
        </authorList>
    </citation>
    <scope>NUCLEOTIDE SEQUENCE [LARGE SCALE GENOMIC DNA]</scope>
    <source>
        <strain evidence="3">cv. Matina 1-6</strain>
    </source>
</reference>
<evidence type="ECO:0000313" key="3">
    <source>
        <dbReference type="Proteomes" id="UP000026915"/>
    </source>
</evidence>
<dbReference type="Pfam" id="PF00646">
    <property type="entry name" value="F-box"/>
    <property type="match status" value="2"/>
</dbReference>
<dbReference type="EMBL" id="CM001888">
    <property type="protein sequence ID" value="EOY19962.1"/>
    <property type="molecule type" value="Genomic_DNA"/>
</dbReference>
<dbReference type="Gramene" id="EOY19962">
    <property type="protein sequence ID" value="EOY19962"/>
    <property type="gene ID" value="TCM_045363"/>
</dbReference>
<dbReference type="SUPFAM" id="SSF81383">
    <property type="entry name" value="F-box domain"/>
    <property type="match status" value="2"/>
</dbReference>
<dbReference type="InterPro" id="IPR006527">
    <property type="entry name" value="F-box-assoc_dom_typ1"/>
</dbReference>
<dbReference type="SUPFAM" id="SSF82171">
    <property type="entry name" value="DPP6 N-terminal domain-like"/>
    <property type="match status" value="1"/>
</dbReference>
<dbReference type="HOGENOM" id="CLU_401386_0_0_1"/>
<dbReference type="PANTHER" id="PTHR31672:SF10">
    <property type="entry name" value="F-BOX DOMAIN-CONTAINING PROTEIN"/>
    <property type="match status" value="1"/>
</dbReference>
<dbReference type="PANTHER" id="PTHR31672">
    <property type="entry name" value="BNACNNG10540D PROTEIN"/>
    <property type="match status" value="1"/>
</dbReference>
<dbReference type="Gene3D" id="1.20.1280.50">
    <property type="match status" value="1"/>
</dbReference>
<dbReference type="eggNOG" id="ENOG502SQBG">
    <property type="taxonomic scope" value="Eukaryota"/>
</dbReference>
<dbReference type="Proteomes" id="UP000026915">
    <property type="component" value="Chromosome 10"/>
</dbReference>
<feature type="domain" description="F-box" evidence="1">
    <location>
        <begin position="10"/>
        <end position="50"/>
    </location>
</feature>
<dbReference type="Pfam" id="PF07734">
    <property type="entry name" value="FBA_1"/>
    <property type="match status" value="2"/>
</dbReference>
<gene>
    <name evidence="2" type="ORF">TCM_045363</name>
</gene>
<evidence type="ECO:0000313" key="2">
    <source>
        <dbReference type="EMBL" id="EOY19962.1"/>
    </source>
</evidence>
<dbReference type="NCBIfam" id="TIGR01640">
    <property type="entry name" value="F_box_assoc_1"/>
    <property type="match status" value="2"/>
</dbReference>
<dbReference type="AlphaFoldDB" id="A0A061FT80"/>
<accession>A0A061FT80</accession>
<name>A0A061FT80_THECC</name>
<dbReference type="OMA" id="MSIMSFS"/>
<dbReference type="InterPro" id="IPR050796">
    <property type="entry name" value="SCF_F-box_component"/>
</dbReference>
<feature type="domain" description="F-box" evidence="1">
    <location>
        <begin position="425"/>
        <end position="464"/>
    </location>
</feature>
<dbReference type="CDD" id="cd22157">
    <property type="entry name" value="F-box_AtFBW1-like"/>
    <property type="match status" value="2"/>
</dbReference>